<dbReference type="InterPro" id="IPR029464">
    <property type="entry name" value="HSDR_N"/>
</dbReference>
<dbReference type="EMBL" id="DVHI01000020">
    <property type="protein sequence ID" value="HIR62140.1"/>
    <property type="molecule type" value="Genomic_DNA"/>
</dbReference>
<dbReference type="Gene3D" id="3.90.1570.30">
    <property type="match status" value="1"/>
</dbReference>
<dbReference type="Pfam" id="PF13588">
    <property type="entry name" value="HSDR_N_2"/>
    <property type="match status" value="1"/>
</dbReference>
<evidence type="ECO:0000313" key="2">
    <source>
        <dbReference type="EMBL" id="HIR62140.1"/>
    </source>
</evidence>
<gene>
    <name evidence="2" type="ORF">IAC94_01280</name>
</gene>
<dbReference type="AlphaFoldDB" id="A0A9D1J616"/>
<dbReference type="Proteomes" id="UP000886744">
    <property type="component" value="Unassembled WGS sequence"/>
</dbReference>
<proteinExistence type="predicted"/>
<comment type="caution">
    <text evidence="2">The sequence shown here is derived from an EMBL/GenBank/DDBJ whole genome shotgun (WGS) entry which is preliminary data.</text>
</comment>
<sequence length="130" mass="15160">MDTIFDPLRRIEVALTPEEQVRQDVISWLHGQLGIPLVMMASEYAFQYNGRQYRADIVVFGRDAAPLLLVECKAPGVRIDREVIEQGIRYNRVLNVKYMMFTNGEKMYFCERTGEGPEYRFLPQIPDIKI</sequence>
<reference evidence="2" key="1">
    <citation type="submission" date="2020-10" db="EMBL/GenBank/DDBJ databases">
        <authorList>
            <person name="Gilroy R."/>
        </authorList>
    </citation>
    <scope>NUCLEOTIDE SEQUENCE</scope>
    <source>
        <strain evidence="2">ChiHjej13B12-12457</strain>
    </source>
</reference>
<protein>
    <submittedName>
        <fullName evidence="2">Type I restriction enzyme HsdR N-terminal domain-containing protein</fullName>
    </submittedName>
</protein>
<evidence type="ECO:0000313" key="3">
    <source>
        <dbReference type="Proteomes" id="UP000886744"/>
    </source>
</evidence>
<organism evidence="2 3">
    <name type="scientific">Candidatus Coprenecus avistercoris</name>
    <dbReference type="NCBI Taxonomy" id="2840730"/>
    <lineage>
        <taxon>Bacteria</taxon>
        <taxon>Pseudomonadati</taxon>
        <taxon>Bacteroidota</taxon>
        <taxon>Bacteroidia</taxon>
        <taxon>Bacteroidales</taxon>
        <taxon>Rikenellaceae</taxon>
        <taxon>Rikenellaceae incertae sedis</taxon>
        <taxon>Candidatus Coprenecus</taxon>
    </lineage>
</organism>
<accession>A0A9D1J616</accession>
<name>A0A9D1J616_9BACT</name>
<feature type="domain" description="Type I restriction enzyme R protein N-terminal" evidence="1">
    <location>
        <begin position="17"/>
        <end position="126"/>
    </location>
</feature>
<evidence type="ECO:0000259" key="1">
    <source>
        <dbReference type="Pfam" id="PF13588"/>
    </source>
</evidence>
<reference evidence="2" key="2">
    <citation type="journal article" date="2021" name="PeerJ">
        <title>Extensive microbial diversity within the chicken gut microbiome revealed by metagenomics and culture.</title>
        <authorList>
            <person name="Gilroy R."/>
            <person name="Ravi A."/>
            <person name="Getino M."/>
            <person name="Pursley I."/>
            <person name="Horton D.L."/>
            <person name="Alikhan N.F."/>
            <person name="Baker D."/>
            <person name="Gharbi K."/>
            <person name="Hall N."/>
            <person name="Watson M."/>
            <person name="Adriaenssens E.M."/>
            <person name="Foster-Nyarko E."/>
            <person name="Jarju S."/>
            <person name="Secka A."/>
            <person name="Antonio M."/>
            <person name="Oren A."/>
            <person name="Chaudhuri R.R."/>
            <person name="La Ragione R."/>
            <person name="Hildebrand F."/>
            <person name="Pallen M.J."/>
        </authorList>
    </citation>
    <scope>NUCLEOTIDE SEQUENCE</scope>
    <source>
        <strain evidence="2">ChiHjej13B12-12457</strain>
    </source>
</reference>